<sequence length="60" mass="6709">MSARFDRLVRAYRPLYLRGTLVEGVGRPASPPVDKARKPARLSLLAWVALVLPRRGRGKP</sequence>
<organism evidence="1 2">
    <name type="scientific">Dyella ginsengisoli</name>
    <dbReference type="NCBI Taxonomy" id="363848"/>
    <lineage>
        <taxon>Bacteria</taxon>
        <taxon>Pseudomonadati</taxon>
        <taxon>Pseudomonadota</taxon>
        <taxon>Gammaproteobacteria</taxon>
        <taxon>Lysobacterales</taxon>
        <taxon>Rhodanobacteraceae</taxon>
        <taxon>Dyella</taxon>
    </lineage>
</organism>
<name>A0ABW8JQ54_9GAMM</name>
<keyword evidence="2" id="KW-1185">Reference proteome</keyword>
<evidence type="ECO:0000313" key="1">
    <source>
        <dbReference type="EMBL" id="MFK2902410.1"/>
    </source>
</evidence>
<proteinExistence type="predicted"/>
<evidence type="ECO:0000313" key="2">
    <source>
        <dbReference type="Proteomes" id="UP001620460"/>
    </source>
</evidence>
<dbReference type="RefSeq" id="WP_404629539.1">
    <property type="nucleotide sequence ID" value="NZ_JADIKM010000001.1"/>
</dbReference>
<dbReference type="Proteomes" id="UP001620460">
    <property type="component" value="Unassembled WGS sequence"/>
</dbReference>
<gene>
    <name evidence="1" type="ORF">ISP17_00430</name>
</gene>
<dbReference type="EMBL" id="JADIKM010000001">
    <property type="protein sequence ID" value="MFK2902410.1"/>
    <property type="molecule type" value="Genomic_DNA"/>
</dbReference>
<comment type="caution">
    <text evidence="1">The sequence shown here is derived from an EMBL/GenBank/DDBJ whole genome shotgun (WGS) entry which is preliminary data.</text>
</comment>
<accession>A0ABW8JQ54</accession>
<reference evidence="1 2" key="1">
    <citation type="submission" date="2020-10" db="EMBL/GenBank/DDBJ databases">
        <title>Phylogeny of dyella-like bacteria.</title>
        <authorList>
            <person name="Fu J."/>
        </authorList>
    </citation>
    <scope>NUCLEOTIDE SEQUENCE [LARGE SCALE GENOMIC DNA]</scope>
    <source>
        <strain evidence="1 2">Gsoil3046</strain>
    </source>
</reference>
<protein>
    <submittedName>
        <fullName evidence="1">Uncharacterized protein</fullName>
    </submittedName>
</protein>